<dbReference type="GO" id="GO:0005524">
    <property type="term" value="F:ATP binding"/>
    <property type="evidence" value="ECO:0007669"/>
    <property type="project" value="UniProtKB-UniRule"/>
</dbReference>
<sequence>MKILSAQQLAEADLSTINKQQISSNDLMERVATLVFERLHQRLNGSPVPVKIFCGIGNNGGDGLAIARHMIQHGYHVKVYVTNCSKKRSPDFLVNYDRIKDVTNEWPVLLSCKEDFPEITPQDFIIDAIFGTGINRPVDGWMADLIVYLNSVKAFKVAIDMPSGLYANTAHKTDDAILQADHTFTFQTPKLSFFLPETGQYTGTFEVINIGLDPEYLMAAAPIAQLITREAAQNMYQPREKFSYKGDYGHVLTFAGSKGKMGAAVLCAGAAINAGAGKVTAYIPEDGNFIMQSSLPEVMTVESEGEEYITDFKNPIENAVLCIGPGIGVKKYTCSAFAKAVKEQSTPIVIDADGIQILAKHPELIKDIPKDSILTPHDGELKKLIGEWDNSYTRLEKAQEFSKKNNVILVLKGAHTITVAGSGQYVNSTGNPGMATAGSGDVLSGIIASFLAQGYDPLTAAAFSVYLHGASGDLASQTYAHEGLKASIISNFIGSSILQLFRNPAQEQQAQPQS</sequence>
<feature type="binding site" evidence="17">
    <location>
        <begin position="412"/>
        <end position="416"/>
    </location>
    <ligand>
        <name>AMP</name>
        <dbReference type="ChEBI" id="CHEBI:456215"/>
    </ligand>
</feature>
<accession>A0A2S6IGJ0</accession>
<keyword evidence="13" id="KW-0511">Multifunctional enzyme</keyword>
<dbReference type="Pfam" id="PF03853">
    <property type="entry name" value="YjeF_N"/>
    <property type="match status" value="1"/>
</dbReference>
<dbReference type="Proteomes" id="UP000239002">
    <property type="component" value="Unassembled WGS sequence"/>
</dbReference>
<evidence type="ECO:0000256" key="3">
    <source>
        <dbReference type="ARBA" id="ARBA00006001"/>
    </source>
</evidence>
<reference evidence="22 23" key="1">
    <citation type="submission" date="2018-02" db="EMBL/GenBank/DDBJ databases">
        <title>Genomic Encyclopedia of Archaeal and Bacterial Type Strains, Phase II (KMG-II): from individual species to whole genera.</title>
        <authorList>
            <person name="Goeker M."/>
        </authorList>
    </citation>
    <scope>NUCLEOTIDE SEQUENCE [LARGE SCALE GENOMIC DNA]</scope>
    <source>
        <strain evidence="22 23">DSM 16809</strain>
    </source>
</reference>
<feature type="binding site" evidence="18">
    <location>
        <position position="127"/>
    </location>
    <ligand>
        <name>K(+)</name>
        <dbReference type="ChEBI" id="CHEBI:29103"/>
    </ligand>
</feature>
<evidence type="ECO:0000256" key="1">
    <source>
        <dbReference type="ARBA" id="ARBA00000013"/>
    </source>
</evidence>
<evidence type="ECO:0000256" key="14">
    <source>
        <dbReference type="ARBA" id="ARBA00025153"/>
    </source>
</evidence>
<keyword evidence="9 18" id="KW-0630">Potassium</keyword>
<evidence type="ECO:0000313" key="22">
    <source>
        <dbReference type="EMBL" id="PPK93328.1"/>
    </source>
</evidence>
<evidence type="ECO:0000313" key="23">
    <source>
        <dbReference type="Proteomes" id="UP000239002"/>
    </source>
</evidence>
<feature type="domain" description="YjeF N-terminal" evidence="21">
    <location>
        <begin position="9"/>
        <end position="218"/>
    </location>
</feature>
<evidence type="ECO:0000256" key="8">
    <source>
        <dbReference type="ARBA" id="ARBA00022857"/>
    </source>
</evidence>
<dbReference type="PROSITE" id="PS51385">
    <property type="entry name" value="YJEF_N"/>
    <property type="match status" value="1"/>
</dbReference>
<evidence type="ECO:0000256" key="6">
    <source>
        <dbReference type="ARBA" id="ARBA00022741"/>
    </source>
</evidence>
<dbReference type="PANTHER" id="PTHR12592">
    <property type="entry name" value="ATP-DEPENDENT (S)-NAD(P)H-HYDRATE DEHYDRATASE FAMILY MEMBER"/>
    <property type="match status" value="1"/>
</dbReference>
<dbReference type="GO" id="GO:0046872">
    <property type="term" value="F:metal ion binding"/>
    <property type="evidence" value="ECO:0007669"/>
    <property type="project" value="UniProtKB-UniRule"/>
</dbReference>
<dbReference type="InterPro" id="IPR004443">
    <property type="entry name" value="YjeF_N_dom"/>
</dbReference>
<dbReference type="EC" id="5.1.99.6" evidence="19"/>
<dbReference type="HAMAP" id="MF_01966">
    <property type="entry name" value="NADHX_epimerase"/>
    <property type="match status" value="1"/>
</dbReference>
<dbReference type="Gene3D" id="3.40.1190.20">
    <property type="match status" value="1"/>
</dbReference>
<dbReference type="AlphaFoldDB" id="A0A2S6IGJ0"/>
<dbReference type="GO" id="GO:0052855">
    <property type="term" value="F:ADP-dependent NAD(P)H-hydrate dehydratase activity"/>
    <property type="evidence" value="ECO:0007669"/>
    <property type="project" value="UniProtKB-UniRule"/>
</dbReference>
<feature type="binding site" evidence="18">
    <location>
        <begin position="58"/>
        <end position="62"/>
    </location>
    <ligand>
        <name>(6S)-NADPHX</name>
        <dbReference type="ChEBI" id="CHEBI:64076"/>
    </ligand>
</feature>
<dbReference type="RefSeq" id="WP_104516363.1">
    <property type="nucleotide sequence ID" value="NZ_MQVW01000012.1"/>
</dbReference>
<dbReference type="Gene3D" id="3.40.50.10260">
    <property type="entry name" value="YjeF N-terminal domain"/>
    <property type="match status" value="1"/>
</dbReference>
<dbReference type="SUPFAM" id="SSF53613">
    <property type="entry name" value="Ribokinase-like"/>
    <property type="match status" value="1"/>
</dbReference>
<comment type="function">
    <text evidence="14 19">Bifunctional enzyme that catalyzes the epimerization of the S- and R-forms of NAD(P)HX and the dehydration of the S-form of NAD(P)HX at the expense of ADP, which is converted to AMP. This allows the repair of both epimers of NAD(P)HX, a damaged form of NAD(P)H that is a result of enzymatic or heat-dependent hydration.</text>
</comment>
<feature type="binding site" evidence="17">
    <location>
        <position position="377"/>
    </location>
    <ligand>
        <name>(6S)-NADPHX</name>
        <dbReference type="ChEBI" id="CHEBI:64076"/>
    </ligand>
</feature>
<dbReference type="InterPro" id="IPR030677">
    <property type="entry name" value="Nnr"/>
</dbReference>
<keyword evidence="12 17" id="KW-0456">Lyase</keyword>
<evidence type="ECO:0000256" key="7">
    <source>
        <dbReference type="ARBA" id="ARBA00022840"/>
    </source>
</evidence>
<comment type="similarity">
    <text evidence="4 19">In the C-terminal section; belongs to the NnrD/CARKD family.</text>
</comment>
<gene>
    <name evidence="18" type="primary">nnrE</name>
    <name evidence="17" type="synonym">nnrD</name>
    <name evidence="22" type="ORF">LY01_02613</name>
</gene>
<evidence type="ECO:0000256" key="4">
    <source>
        <dbReference type="ARBA" id="ARBA00009524"/>
    </source>
</evidence>
<dbReference type="NCBIfam" id="TIGR00196">
    <property type="entry name" value="yjeF_cterm"/>
    <property type="match status" value="1"/>
</dbReference>
<dbReference type="PROSITE" id="PS51383">
    <property type="entry name" value="YJEF_C_3"/>
    <property type="match status" value="1"/>
</dbReference>
<feature type="binding site" evidence="18">
    <location>
        <position position="163"/>
    </location>
    <ligand>
        <name>K(+)</name>
        <dbReference type="ChEBI" id="CHEBI:29103"/>
    </ligand>
</feature>
<name>A0A2S6IGJ0_9FLAO</name>
<feature type="binding site" evidence="17">
    <location>
        <position position="263"/>
    </location>
    <ligand>
        <name>(6S)-NADPHX</name>
        <dbReference type="ChEBI" id="CHEBI:64076"/>
    </ligand>
</feature>
<dbReference type="GO" id="GO:0110051">
    <property type="term" value="P:metabolite repair"/>
    <property type="evidence" value="ECO:0007669"/>
    <property type="project" value="TreeGrafter"/>
</dbReference>
<dbReference type="HAMAP" id="MF_01965">
    <property type="entry name" value="NADHX_dehydratase"/>
    <property type="match status" value="1"/>
</dbReference>
<feature type="binding site" evidence="17">
    <location>
        <position position="326"/>
    </location>
    <ligand>
        <name>(6S)-NADPHX</name>
        <dbReference type="ChEBI" id="CHEBI:64076"/>
    </ligand>
</feature>
<evidence type="ECO:0000256" key="16">
    <source>
        <dbReference type="ARBA" id="ARBA00049209"/>
    </source>
</evidence>
<evidence type="ECO:0000256" key="15">
    <source>
        <dbReference type="ARBA" id="ARBA00048238"/>
    </source>
</evidence>
<comment type="similarity">
    <text evidence="3 19">In the N-terminal section; belongs to the NnrE/AIBP family.</text>
</comment>
<keyword evidence="10 17" id="KW-0520">NAD</keyword>
<keyword evidence="5 18" id="KW-0479">Metal-binding</keyword>
<dbReference type="GO" id="GO:0046496">
    <property type="term" value="P:nicotinamide nucleotide metabolic process"/>
    <property type="evidence" value="ECO:0007669"/>
    <property type="project" value="UniProtKB-UniRule"/>
</dbReference>
<feature type="binding site" evidence="17">
    <location>
        <position position="440"/>
    </location>
    <ligand>
        <name>AMP</name>
        <dbReference type="ChEBI" id="CHEBI:456215"/>
    </ligand>
</feature>
<evidence type="ECO:0000256" key="2">
    <source>
        <dbReference type="ARBA" id="ARBA00000909"/>
    </source>
</evidence>
<comment type="catalytic activity">
    <reaction evidence="16 17 19">
        <text>(6S)-NADPHX + ADP = AMP + phosphate + NADPH + H(+)</text>
        <dbReference type="Rhea" id="RHEA:32235"/>
        <dbReference type="ChEBI" id="CHEBI:15378"/>
        <dbReference type="ChEBI" id="CHEBI:43474"/>
        <dbReference type="ChEBI" id="CHEBI:57783"/>
        <dbReference type="ChEBI" id="CHEBI:64076"/>
        <dbReference type="ChEBI" id="CHEBI:456215"/>
        <dbReference type="ChEBI" id="CHEBI:456216"/>
        <dbReference type="EC" id="4.2.1.136"/>
    </reaction>
</comment>
<organism evidence="22 23">
    <name type="scientific">Nonlabens xylanidelens</name>
    <dbReference type="NCBI Taxonomy" id="191564"/>
    <lineage>
        <taxon>Bacteria</taxon>
        <taxon>Pseudomonadati</taxon>
        <taxon>Bacteroidota</taxon>
        <taxon>Flavobacteriia</taxon>
        <taxon>Flavobacteriales</taxon>
        <taxon>Flavobacteriaceae</taxon>
        <taxon>Nonlabens</taxon>
    </lineage>
</organism>
<dbReference type="Pfam" id="PF01256">
    <property type="entry name" value="Carb_kinase"/>
    <property type="match status" value="1"/>
</dbReference>
<feature type="binding site" evidence="18">
    <location>
        <position position="59"/>
    </location>
    <ligand>
        <name>K(+)</name>
        <dbReference type="ChEBI" id="CHEBI:29103"/>
    </ligand>
</feature>
<dbReference type="PANTHER" id="PTHR12592:SF0">
    <property type="entry name" value="ATP-DEPENDENT (S)-NAD(P)H-HYDRATE DEHYDRATASE"/>
    <property type="match status" value="1"/>
</dbReference>
<dbReference type="InterPro" id="IPR036652">
    <property type="entry name" value="YjeF_N_dom_sf"/>
</dbReference>
<dbReference type="InterPro" id="IPR017953">
    <property type="entry name" value="Carbohydrate_kinase_pred_CS"/>
</dbReference>
<dbReference type="PROSITE" id="PS01050">
    <property type="entry name" value="YJEF_C_2"/>
    <property type="match status" value="1"/>
</dbReference>
<feature type="binding site" evidence="18">
    <location>
        <begin position="131"/>
        <end position="137"/>
    </location>
    <ligand>
        <name>(6S)-NADPHX</name>
        <dbReference type="ChEBI" id="CHEBI:64076"/>
    </ligand>
</feature>
<feature type="binding site" evidence="18">
    <location>
        <position position="160"/>
    </location>
    <ligand>
        <name>(6S)-NADPHX</name>
        <dbReference type="ChEBI" id="CHEBI:64076"/>
    </ligand>
</feature>
<evidence type="ECO:0000256" key="10">
    <source>
        <dbReference type="ARBA" id="ARBA00023027"/>
    </source>
</evidence>
<evidence type="ECO:0000256" key="13">
    <source>
        <dbReference type="ARBA" id="ARBA00023268"/>
    </source>
</evidence>
<proteinExistence type="inferred from homology"/>
<comment type="catalytic activity">
    <reaction evidence="1 18 19">
        <text>(6R)-NADHX = (6S)-NADHX</text>
        <dbReference type="Rhea" id="RHEA:32215"/>
        <dbReference type="ChEBI" id="CHEBI:64074"/>
        <dbReference type="ChEBI" id="CHEBI:64075"/>
        <dbReference type="EC" id="5.1.99.6"/>
    </reaction>
</comment>
<feature type="binding site" evidence="17">
    <location>
        <position position="441"/>
    </location>
    <ligand>
        <name>(6S)-NADPHX</name>
        <dbReference type="ChEBI" id="CHEBI:64076"/>
    </ligand>
</feature>
<comment type="caution">
    <text evidence="18">Lacks conserved residue(s) required for the propagation of feature annotation.</text>
</comment>
<evidence type="ECO:0000259" key="20">
    <source>
        <dbReference type="PROSITE" id="PS51383"/>
    </source>
</evidence>
<evidence type="ECO:0000256" key="17">
    <source>
        <dbReference type="HAMAP-Rule" id="MF_01965"/>
    </source>
</evidence>
<keyword evidence="23" id="KW-1185">Reference proteome</keyword>
<comment type="catalytic activity">
    <reaction evidence="15 17 19">
        <text>(6S)-NADHX + ADP = AMP + phosphate + NADH + H(+)</text>
        <dbReference type="Rhea" id="RHEA:32223"/>
        <dbReference type="ChEBI" id="CHEBI:15378"/>
        <dbReference type="ChEBI" id="CHEBI:43474"/>
        <dbReference type="ChEBI" id="CHEBI:57945"/>
        <dbReference type="ChEBI" id="CHEBI:64074"/>
        <dbReference type="ChEBI" id="CHEBI:456215"/>
        <dbReference type="ChEBI" id="CHEBI:456216"/>
        <dbReference type="EC" id="4.2.1.136"/>
    </reaction>
</comment>
<dbReference type="EC" id="4.2.1.136" evidence="19"/>
<dbReference type="InterPro" id="IPR000631">
    <property type="entry name" value="CARKD"/>
</dbReference>
<evidence type="ECO:0000256" key="12">
    <source>
        <dbReference type="ARBA" id="ARBA00023239"/>
    </source>
</evidence>
<evidence type="ECO:0000256" key="9">
    <source>
        <dbReference type="ARBA" id="ARBA00022958"/>
    </source>
</evidence>
<keyword evidence="6 17" id="KW-0547">Nucleotide-binding</keyword>
<comment type="function">
    <text evidence="17">Catalyzes the dehydration of the S-form of NAD(P)HX at the expense of ADP, which is converted to AMP. Together with NAD(P)HX epimerase, which catalyzes the epimerization of the S- and R-forms, the enzyme allows the repair of both epimers of NAD(P)HX, a damaged form of NAD(P)H that is a result of enzymatic or heat-dependent hydration.</text>
</comment>
<keyword evidence="11 18" id="KW-0413">Isomerase</keyword>
<comment type="function">
    <text evidence="18">Catalyzes the epimerization of the S- and R-forms of NAD(P)HX, a damaged form of NAD(P)H that is a result of enzymatic or heat-dependent hydration. This is a prerequisite for the S-specific NAD(P)H-hydrate dehydratase to allow the repair of both epimers of NAD(P)HX.</text>
</comment>
<protein>
    <recommendedName>
        <fullName evidence="19">Bifunctional NAD(P)H-hydrate repair enzyme</fullName>
    </recommendedName>
    <alternativeName>
        <fullName evidence="19">Nicotinamide nucleotide repair protein</fullName>
    </alternativeName>
    <domain>
        <recommendedName>
            <fullName evidence="19">ADP-dependent (S)-NAD(P)H-hydrate dehydratase</fullName>
            <ecNumber evidence="19">4.2.1.136</ecNumber>
        </recommendedName>
        <alternativeName>
            <fullName evidence="19">ADP-dependent NAD(P)HX dehydratase</fullName>
        </alternativeName>
    </domain>
    <domain>
        <recommendedName>
            <fullName evidence="19">NAD(P)H-hydrate epimerase</fullName>
            <ecNumber evidence="19">5.1.99.6</ecNumber>
        </recommendedName>
    </domain>
</protein>
<evidence type="ECO:0000259" key="21">
    <source>
        <dbReference type="PROSITE" id="PS51385"/>
    </source>
</evidence>
<evidence type="ECO:0000256" key="18">
    <source>
        <dbReference type="HAMAP-Rule" id="MF_01966"/>
    </source>
</evidence>
<comment type="cofactor">
    <cofactor evidence="18 19">
        <name>K(+)</name>
        <dbReference type="ChEBI" id="CHEBI:29103"/>
    </cofactor>
    <text evidence="18 19">Binds 1 potassium ion per subunit.</text>
</comment>
<dbReference type="EMBL" id="PTJE01000007">
    <property type="protein sequence ID" value="PPK93328.1"/>
    <property type="molecule type" value="Genomic_DNA"/>
</dbReference>
<dbReference type="InterPro" id="IPR029056">
    <property type="entry name" value="Ribokinase-like"/>
</dbReference>
<comment type="catalytic activity">
    <reaction evidence="2 18 19">
        <text>(6R)-NADPHX = (6S)-NADPHX</text>
        <dbReference type="Rhea" id="RHEA:32227"/>
        <dbReference type="ChEBI" id="CHEBI:64076"/>
        <dbReference type="ChEBI" id="CHEBI:64077"/>
        <dbReference type="EC" id="5.1.99.6"/>
    </reaction>
</comment>
<feature type="domain" description="YjeF C-terminal" evidence="20">
    <location>
        <begin position="228"/>
        <end position="500"/>
    </location>
</feature>
<dbReference type="OrthoDB" id="9806925at2"/>
<keyword evidence="8 17" id="KW-0521">NADP</keyword>
<dbReference type="NCBIfam" id="TIGR00197">
    <property type="entry name" value="yjeF_nterm"/>
    <property type="match status" value="1"/>
</dbReference>
<comment type="cofactor">
    <cofactor evidence="17">
        <name>Mg(2+)</name>
        <dbReference type="ChEBI" id="CHEBI:18420"/>
    </cofactor>
</comment>
<dbReference type="SUPFAM" id="SSF64153">
    <property type="entry name" value="YjeF N-terminal domain-like"/>
    <property type="match status" value="1"/>
</dbReference>
<keyword evidence="7 17" id="KW-0067">ATP-binding</keyword>
<evidence type="ECO:0000256" key="5">
    <source>
        <dbReference type="ARBA" id="ARBA00022723"/>
    </source>
</evidence>
<dbReference type="CDD" id="cd01171">
    <property type="entry name" value="YXKO-related"/>
    <property type="match status" value="1"/>
</dbReference>
<comment type="similarity">
    <text evidence="18">Belongs to the NnrE/AIBP family.</text>
</comment>
<evidence type="ECO:0000256" key="11">
    <source>
        <dbReference type="ARBA" id="ARBA00023235"/>
    </source>
</evidence>
<comment type="caution">
    <text evidence="22">The sequence shown here is derived from an EMBL/GenBank/DDBJ whole genome shotgun (WGS) entry which is preliminary data.</text>
</comment>
<dbReference type="GO" id="GO:0052856">
    <property type="term" value="F:NAD(P)HX epimerase activity"/>
    <property type="evidence" value="ECO:0007669"/>
    <property type="project" value="UniProtKB-UniRule"/>
</dbReference>
<comment type="subunit">
    <text evidence="17">Homotetramer.</text>
</comment>
<dbReference type="PIRSF" id="PIRSF017184">
    <property type="entry name" value="Nnr"/>
    <property type="match status" value="1"/>
</dbReference>
<comment type="similarity">
    <text evidence="17">Belongs to the NnrD/CARKD family.</text>
</comment>
<evidence type="ECO:0000256" key="19">
    <source>
        <dbReference type="PIRNR" id="PIRNR017184"/>
    </source>
</evidence>